<dbReference type="NCBIfam" id="TIGR02096">
    <property type="entry name" value="ketosteroid isomerase-related protein"/>
    <property type="match status" value="1"/>
</dbReference>
<dbReference type="EMBL" id="SMSI01000002">
    <property type="protein sequence ID" value="TDH36156.1"/>
    <property type="molecule type" value="Genomic_DNA"/>
</dbReference>
<dbReference type="RefSeq" id="WP_133284854.1">
    <property type="nucleotide sequence ID" value="NZ_SMSI01000002.1"/>
</dbReference>
<comment type="caution">
    <text evidence="2">The sequence shown here is derived from an EMBL/GenBank/DDBJ whole genome shotgun (WGS) entry which is preliminary data.</text>
</comment>
<feature type="domain" description="SnoaL-like" evidence="1">
    <location>
        <begin position="10"/>
        <end position="120"/>
    </location>
</feature>
<dbReference type="InterPro" id="IPR032710">
    <property type="entry name" value="NTF2-like_dom_sf"/>
</dbReference>
<evidence type="ECO:0000313" key="2">
    <source>
        <dbReference type="EMBL" id="TDH36156.1"/>
    </source>
</evidence>
<reference evidence="2 3" key="1">
    <citation type="journal article" date="2013" name="Int. J. Syst. Evol. Microbiol.">
        <title>Hoeflea suaedae sp. nov., an endophytic bacterium isolated from the root of the halophyte Suaeda maritima.</title>
        <authorList>
            <person name="Chung E.J."/>
            <person name="Park J.A."/>
            <person name="Pramanik P."/>
            <person name="Bibi F."/>
            <person name="Jeon C.O."/>
            <person name="Chung Y.R."/>
        </authorList>
    </citation>
    <scope>NUCLEOTIDE SEQUENCE [LARGE SCALE GENOMIC DNA]</scope>
    <source>
        <strain evidence="2 3">YC6898</strain>
    </source>
</reference>
<dbReference type="OrthoDB" id="582835at2"/>
<evidence type="ECO:0000259" key="1">
    <source>
        <dbReference type="Pfam" id="PF12680"/>
    </source>
</evidence>
<dbReference type="Proteomes" id="UP000295131">
    <property type="component" value="Unassembled WGS sequence"/>
</dbReference>
<name>A0A4R5PKJ1_9HYPH</name>
<gene>
    <name evidence="2" type="ORF">E2A64_12765</name>
</gene>
<accession>A0A4R5PKJ1</accession>
<protein>
    <recommendedName>
        <fullName evidence="1">SnoaL-like domain-containing protein</fullName>
    </recommendedName>
</protein>
<dbReference type="InterPro" id="IPR037401">
    <property type="entry name" value="SnoaL-like"/>
</dbReference>
<organism evidence="2 3">
    <name type="scientific">Pseudohoeflea suaedae</name>
    <dbReference type="NCBI Taxonomy" id="877384"/>
    <lineage>
        <taxon>Bacteria</taxon>
        <taxon>Pseudomonadati</taxon>
        <taxon>Pseudomonadota</taxon>
        <taxon>Alphaproteobacteria</taxon>
        <taxon>Hyphomicrobiales</taxon>
        <taxon>Rhizobiaceae</taxon>
        <taxon>Pseudohoeflea</taxon>
    </lineage>
</organism>
<keyword evidence="3" id="KW-1185">Reference proteome</keyword>
<proteinExistence type="predicted"/>
<sequence length="138" mass="15634">MSKEATRDLIERYFAAFNDHSIEGMLACLHEDVAHDVNQGERRIGLASFKEFSIHMERSYREQLSDMVIMVSEDGNRAAAEFTVRGEYLATDEGLPPADGQTYSLPAGTFFEIDDGKISRVTTYYNLKDWIAQVENAE</sequence>
<dbReference type="Pfam" id="PF12680">
    <property type="entry name" value="SnoaL_2"/>
    <property type="match status" value="1"/>
</dbReference>
<dbReference type="InterPro" id="IPR011721">
    <property type="entry name" value="CHP02096"/>
</dbReference>
<dbReference type="AlphaFoldDB" id="A0A4R5PKJ1"/>
<dbReference type="Gene3D" id="3.10.450.50">
    <property type="match status" value="1"/>
</dbReference>
<evidence type="ECO:0000313" key="3">
    <source>
        <dbReference type="Proteomes" id="UP000295131"/>
    </source>
</evidence>
<dbReference type="SUPFAM" id="SSF54427">
    <property type="entry name" value="NTF2-like"/>
    <property type="match status" value="1"/>
</dbReference>